<accession>A0ABQ5LG95</accession>
<dbReference type="PROSITE" id="PS51257">
    <property type="entry name" value="PROKAR_LIPOPROTEIN"/>
    <property type="match status" value="1"/>
</dbReference>
<proteinExistence type="predicted"/>
<comment type="caution">
    <text evidence="1">The sequence shown here is derived from an EMBL/GenBank/DDBJ whole genome shotgun (WGS) entry which is preliminary data.</text>
</comment>
<dbReference type="EMBL" id="BRLJ01000001">
    <property type="protein sequence ID" value="GKX61976.1"/>
    <property type="molecule type" value="Genomic_DNA"/>
</dbReference>
<organism evidence="1 2">
    <name type="scientific">Pragia fontium</name>
    <dbReference type="NCBI Taxonomy" id="82985"/>
    <lineage>
        <taxon>Bacteria</taxon>
        <taxon>Pseudomonadati</taxon>
        <taxon>Pseudomonadota</taxon>
        <taxon>Gammaproteobacteria</taxon>
        <taxon>Enterobacterales</taxon>
        <taxon>Budviciaceae</taxon>
        <taxon>Pragia</taxon>
    </lineage>
</organism>
<dbReference type="RefSeq" id="WP_261821511.1">
    <property type="nucleotide sequence ID" value="NZ_BRLJ01000001.1"/>
</dbReference>
<evidence type="ECO:0000313" key="1">
    <source>
        <dbReference type="EMBL" id="GKX61976.1"/>
    </source>
</evidence>
<gene>
    <name evidence="1" type="ORF">SOASR032_05450</name>
</gene>
<dbReference type="Proteomes" id="UP001059610">
    <property type="component" value="Unassembled WGS sequence"/>
</dbReference>
<keyword evidence="2" id="KW-1185">Reference proteome</keyword>
<sequence length="208" mass="22745">MKKFIGLIISFIFLTGCSAITEYNKALSDYEGSDRVGIAFDVSRDGIMSKMGPVRIYPETIGCIDLSSSKNGFLSGNIFGGGEVNSVGKKIGIPEVNGMAKDRVELWVSAKHNIAIRTIYTGQTGKTGYFSIKTAVAESVVTFKPEPGTFYYVTINFDKVDPITGKYMRVYKIIDDGAGRKSLKHVSDLKISNCPGQHPWYQKSGAVM</sequence>
<name>A0ABQ5LG95_9GAMM</name>
<evidence type="ECO:0000313" key="2">
    <source>
        <dbReference type="Proteomes" id="UP001059610"/>
    </source>
</evidence>
<reference evidence="1" key="1">
    <citation type="submission" date="2022-06" db="EMBL/GenBank/DDBJ databases">
        <title>Draft genome sequences of Pragia fontium str. JCM24417.</title>
        <authorList>
            <person name="Wakabayashi Y."/>
            <person name="Kojima K."/>
        </authorList>
    </citation>
    <scope>NUCLEOTIDE SEQUENCE</scope>
    <source>
        <strain evidence="1">JCM 24417</strain>
    </source>
</reference>
<protein>
    <recommendedName>
        <fullName evidence="3">Lipoprotein</fullName>
    </recommendedName>
</protein>
<evidence type="ECO:0008006" key="3">
    <source>
        <dbReference type="Google" id="ProtNLM"/>
    </source>
</evidence>